<feature type="compositionally biased region" description="Basic and acidic residues" evidence="1">
    <location>
        <begin position="162"/>
        <end position="175"/>
    </location>
</feature>
<organism evidence="2 3">
    <name type="scientific">Stylosanthes scabra</name>
    <dbReference type="NCBI Taxonomy" id="79078"/>
    <lineage>
        <taxon>Eukaryota</taxon>
        <taxon>Viridiplantae</taxon>
        <taxon>Streptophyta</taxon>
        <taxon>Embryophyta</taxon>
        <taxon>Tracheophyta</taxon>
        <taxon>Spermatophyta</taxon>
        <taxon>Magnoliopsida</taxon>
        <taxon>eudicotyledons</taxon>
        <taxon>Gunneridae</taxon>
        <taxon>Pentapetalae</taxon>
        <taxon>rosids</taxon>
        <taxon>fabids</taxon>
        <taxon>Fabales</taxon>
        <taxon>Fabaceae</taxon>
        <taxon>Papilionoideae</taxon>
        <taxon>50 kb inversion clade</taxon>
        <taxon>dalbergioids sensu lato</taxon>
        <taxon>Dalbergieae</taxon>
        <taxon>Pterocarpus clade</taxon>
        <taxon>Stylosanthes</taxon>
    </lineage>
</organism>
<feature type="region of interest" description="Disordered" evidence="1">
    <location>
        <begin position="97"/>
        <end position="143"/>
    </location>
</feature>
<feature type="region of interest" description="Disordered" evidence="1">
    <location>
        <begin position="239"/>
        <end position="267"/>
    </location>
</feature>
<name>A0ABU6TGD0_9FABA</name>
<keyword evidence="3" id="KW-1185">Reference proteome</keyword>
<accession>A0ABU6TGD0</accession>
<proteinExistence type="predicted"/>
<dbReference type="EMBL" id="JASCZI010090919">
    <property type="protein sequence ID" value="MED6147795.1"/>
    <property type="molecule type" value="Genomic_DNA"/>
</dbReference>
<protein>
    <submittedName>
        <fullName evidence="2">Uncharacterized protein</fullName>
    </submittedName>
</protein>
<comment type="caution">
    <text evidence="2">The sequence shown here is derived from an EMBL/GenBank/DDBJ whole genome shotgun (WGS) entry which is preliminary data.</text>
</comment>
<dbReference type="Proteomes" id="UP001341840">
    <property type="component" value="Unassembled WGS sequence"/>
</dbReference>
<evidence type="ECO:0000256" key="1">
    <source>
        <dbReference type="SAM" id="MobiDB-lite"/>
    </source>
</evidence>
<evidence type="ECO:0000313" key="2">
    <source>
        <dbReference type="EMBL" id="MED6147795.1"/>
    </source>
</evidence>
<evidence type="ECO:0000313" key="3">
    <source>
        <dbReference type="Proteomes" id="UP001341840"/>
    </source>
</evidence>
<reference evidence="2 3" key="1">
    <citation type="journal article" date="2023" name="Plants (Basel)">
        <title>Bridging the Gap: Combining Genomics and Transcriptomics Approaches to Understand Stylosanthes scabra, an Orphan Legume from the Brazilian Caatinga.</title>
        <authorList>
            <person name="Ferreira-Neto J.R.C."/>
            <person name="da Silva M.D."/>
            <person name="Binneck E."/>
            <person name="de Melo N.F."/>
            <person name="da Silva R.H."/>
            <person name="de Melo A.L.T.M."/>
            <person name="Pandolfi V."/>
            <person name="Bustamante F.O."/>
            <person name="Brasileiro-Vidal A.C."/>
            <person name="Benko-Iseppon A.M."/>
        </authorList>
    </citation>
    <scope>NUCLEOTIDE SEQUENCE [LARGE SCALE GENOMIC DNA]</scope>
    <source>
        <tissue evidence="2">Leaves</tissue>
    </source>
</reference>
<gene>
    <name evidence="2" type="ORF">PIB30_047054</name>
</gene>
<sequence>MEQFGSVDEYFSRFLPYSKRFDNSTSLKLFLTGLAPYIHIEIVFDDPKSLCDAFQLAKFYEGQWMNPLIHNIQEEALNPAFQANSESRLKLSATNLEDPDRAIGGGSPTPVRSGAEDGAVAKGKVDADLVPSESEDAVTTRGANEAISLSRGSIFDDSAATKSDRTLGSESHTEDGAASNAKVGAPTKGKWTDAIATATVGGLSLRARQLRRFFLLKSPPLLAIVLRWNRGCERQEWSQNAGKGSAEAWQGENAPGVGASGSRMQAG</sequence>
<feature type="region of interest" description="Disordered" evidence="1">
    <location>
        <begin position="160"/>
        <end position="187"/>
    </location>
</feature>